<dbReference type="EMBL" id="QYAD01000001">
    <property type="protein sequence ID" value="MBL3688420.1"/>
    <property type="molecule type" value="Genomic_DNA"/>
</dbReference>
<gene>
    <name evidence="1" type="ORF">D3226_00380</name>
</gene>
<dbReference type="RefSeq" id="WP_202380474.1">
    <property type="nucleotide sequence ID" value="NZ_BAAAMA010000003.1"/>
</dbReference>
<protein>
    <submittedName>
        <fullName evidence="1">Amino acid deaminase</fullName>
    </submittedName>
</protein>
<name>A0ABS1SKE9_9MICO</name>
<keyword evidence="2" id="KW-1185">Reference proteome</keyword>
<reference evidence="1 2" key="1">
    <citation type="submission" date="2018-09" db="EMBL/GenBank/DDBJ databases">
        <title>Comparative genomics of Leucobacter spp.</title>
        <authorList>
            <person name="Reis A.C."/>
            <person name="Kolvenbach B.A."/>
            <person name="Corvini P.F.X."/>
            <person name="Nunes O.C."/>
        </authorList>
    </citation>
    <scope>NUCLEOTIDE SEQUENCE [LARGE SCALE GENOMIC DNA]</scope>
    <source>
        <strain evidence="1 2">L-1</strain>
    </source>
</reference>
<evidence type="ECO:0000313" key="2">
    <source>
        <dbReference type="Proteomes" id="UP001646141"/>
    </source>
</evidence>
<comment type="caution">
    <text evidence="1">The sequence shown here is derived from an EMBL/GenBank/DDBJ whole genome shotgun (WGS) entry which is preliminary data.</text>
</comment>
<organism evidence="1 2">
    <name type="scientific">Leucobacter chromiireducens subsp. chromiireducens</name>
    <dbReference type="NCBI Taxonomy" id="660067"/>
    <lineage>
        <taxon>Bacteria</taxon>
        <taxon>Bacillati</taxon>
        <taxon>Actinomycetota</taxon>
        <taxon>Actinomycetes</taxon>
        <taxon>Micrococcales</taxon>
        <taxon>Microbacteriaceae</taxon>
        <taxon>Leucobacter</taxon>
    </lineage>
</organism>
<dbReference type="Proteomes" id="UP001646141">
    <property type="component" value="Unassembled WGS sequence"/>
</dbReference>
<evidence type="ECO:0000313" key="1">
    <source>
        <dbReference type="EMBL" id="MBL3688420.1"/>
    </source>
</evidence>
<sequence length="220" mass="23324">MNSSPLSAPPALPDLEAVLAQIRTDATAGQFLAWGGSTLIDEFTGVPSISRELFDELHVAADLHADFPVGNAGLLHVYGYWFSQVPTPFGYKRDRWVTGELARALGRPTDEFLLRTDATATTLARVTSAALPVLLTPPAGARVADAEFSSPVGLHRARVVLHAAESGGPTALVYGISDAGTHAGSPLRLITAFPVSGDPELLLADFERDPGSRWNAVADW</sequence>
<proteinExistence type="predicted"/>
<accession>A0ABS1SKE9</accession>